<dbReference type="Gene3D" id="3.40.50.10090">
    <property type="match status" value="2"/>
</dbReference>
<dbReference type="InterPro" id="IPR036108">
    <property type="entry name" value="4pyrrol_syn_uPrphyn_synt_sf"/>
</dbReference>
<dbReference type="InterPro" id="IPR039793">
    <property type="entry name" value="UROS/Hem4"/>
</dbReference>
<evidence type="ECO:0000256" key="7">
    <source>
        <dbReference type="ARBA" id="ARBA00040167"/>
    </source>
</evidence>
<evidence type="ECO:0000256" key="6">
    <source>
        <dbReference type="ARBA" id="ARBA00037589"/>
    </source>
</evidence>
<evidence type="ECO:0000256" key="1">
    <source>
        <dbReference type="ARBA" id="ARBA00004772"/>
    </source>
</evidence>
<comment type="similarity">
    <text evidence="2 9">Belongs to the uroporphyrinogen-III synthase family.</text>
</comment>
<dbReference type="RefSeq" id="WP_261499637.1">
    <property type="nucleotide sequence ID" value="NZ_JAODYH010000003.1"/>
</dbReference>
<comment type="pathway">
    <text evidence="1 9">Porphyrin-containing compound metabolism; protoporphyrin-IX biosynthesis; coproporphyrinogen-III from 5-aminolevulinate: step 3/4.</text>
</comment>
<keyword evidence="4 9" id="KW-0456">Lyase</keyword>
<dbReference type="EC" id="4.2.1.75" evidence="3 9"/>
<dbReference type="Proteomes" id="UP001525968">
    <property type="component" value="Unassembled WGS sequence"/>
</dbReference>
<reference evidence="11 12" key="1">
    <citation type="submission" date="2022-09" db="EMBL/GenBank/DDBJ databases">
        <title>Draft genome of isolate Be4.</title>
        <authorList>
            <person name="Sanchez-Castro I."/>
            <person name="Martinez-Rodriguez P."/>
            <person name="Descostes M."/>
            <person name="Merroun M."/>
        </authorList>
    </citation>
    <scope>NUCLEOTIDE SEQUENCE [LARGE SCALE GENOMIC DNA]</scope>
    <source>
        <strain evidence="11 12">Be4</strain>
    </source>
</reference>
<evidence type="ECO:0000256" key="9">
    <source>
        <dbReference type="RuleBase" id="RU366031"/>
    </source>
</evidence>
<name>A0ABT2PKJ8_9BURK</name>
<comment type="caution">
    <text evidence="11">The sequence shown here is derived from an EMBL/GenBank/DDBJ whole genome shotgun (WGS) entry which is preliminary data.</text>
</comment>
<dbReference type="CDD" id="cd06578">
    <property type="entry name" value="HemD"/>
    <property type="match status" value="1"/>
</dbReference>
<protein>
    <recommendedName>
        <fullName evidence="7 9">Uroporphyrinogen-III synthase</fullName>
        <ecNumber evidence="3 9">4.2.1.75</ecNumber>
    </recommendedName>
</protein>
<accession>A0ABT2PKJ8</accession>
<keyword evidence="12" id="KW-1185">Reference proteome</keyword>
<evidence type="ECO:0000256" key="8">
    <source>
        <dbReference type="ARBA" id="ARBA00048617"/>
    </source>
</evidence>
<evidence type="ECO:0000313" key="11">
    <source>
        <dbReference type="EMBL" id="MCT9809767.1"/>
    </source>
</evidence>
<dbReference type="PANTHER" id="PTHR38042:SF1">
    <property type="entry name" value="UROPORPHYRINOGEN-III SYNTHASE, CHLOROPLASTIC"/>
    <property type="match status" value="1"/>
</dbReference>
<dbReference type="EMBL" id="JAODYH010000003">
    <property type="protein sequence ID" value="MCT9809767.1"/>
    <property type="molecule type" value="Genomic_DNA"/>
</dbReference>
<evidence type="ECO:0000256" key="2">
    <source>
        <dbReference type="ARBA" id="ARBA00008133"/>
    </source>
</evidence>
<evidence type="ECO:0000256" key="3">
    <source>
        <dbReference type="ARBA" id="ARBA00013109"/>
    </source>
</evidence>
<comment type="catalytic activity">
    <reaction evidence="8 9">
        <text>hydroxymethylbilane = uroporphyrinogen III + H2O</text>
        <dbReference type="Rhea" id="RHEA:18965"/>
        <dbReference type="ChEBI" id="CHEBI:15377"/>
        <dbReference type="ChEBI" id="CHEBI:57308"/>
        <dbReference type="ChEBI" id="CHEBI:57845"/>
        <dbReference type="EC" id="4.2.1.75"/>
    </reaction>
</comment>
<proteinExistence type="inferred from homology"/>
<keyword evidence="5 9" id="KW-0627">Porphyrin biosynthesis</keyword>
<sequence>MRPVRVLVTRPAADAQLWVEQLQAHGLAATALPLIDIGSCEPAPAALQQARAHSTTPGHYRALMFVSGNAVQYFFADQADGSARIAPPARAWSPGPGTAKALLAAGIPLEQIDGPPADAAQFDSEALWPQVRAQIQPGDRVLLVRGSQAGATASGTAGQGREWLADQLRQAGAQVDFIAVYQRRAPQLTPTAQALALASASDGALWLFSSSEAVVNLQQALPGTDWRQARALATHPRIAAAARNAGFGLVVECRPSLNDVVASIESAHEL</sequence>
<evidence type="ECO:0000259" key="10">
    <source>
        <dbReference type="Pfam" id="PF02602"/>
    </source>
</evidence>
<dbReference type="InterPro" id="IPR003754">
    <property type="entry name" value="4pyrrol_synth_uPrphyn_synth"/>
</dbReference>
<evidence type="ECO:0000256" key="4">
    <source>
        <dbReference type="ARBA" id="ARBA00023239"/>
    </source>
</evidence>
<evidence type="ECO:0000256" key="5">
    <source>
        <dbReference type="ARBA" id="ARBA00023244"/>
    </source>
</evidence>
<organism evidence="11 12">
    <name type="scientific">Acidovorax bellezanensis</name>
    <dbReference type="NCBI Taxonomy" id="2976702"/>
    <lineage>
        <taxon>Bacteria</taxon>
        <taxon>Pseudomonadati</taxon>
        <taxon>Pseudomonadota</taxon>
        <taxon>Betaproteobacteria</taxon>
        <taxon>Burkholderiales</taxon>
        <taxon>Comamonadaceae</taxon>
        <taxon>Acidovorax</taxon>
    </lineage>
</organism>
<feature type="domain" description="Tetrapyrrole biosynthesis uroporphyrinogen III synthase" evidence="10">
    <location>
        <begin position="18"/>
        <end position="260"/>
    </location>
</feature>
<dbReference type="PANTHER" id="PTHR38042">
    <property type="entry name" value="UROPORPHYRINOGEN-III SYNTHASE, CHLOROPLASTIC"/>
    <property type="match status" value="1"/>
</dbReference>
<evidence type="ECO:0000313" key="12">
    <source>
        <dbReference type="Proteomes" id="UP001525968"/>
    </source>
</evidence>
<gene>
    <name evidence="11" type="ORF">N0K08_03915</name>
</gene>
<dbReference type="Pfam" id="PF02602">
    <property type="entry name" value="HEM4"/>
    <property type="match status" value="1"/>
</dbReference>
<comment type="function">
    <text evidence="6 9">Catalyzes cyclization of the linear tetrapyrrole, hydroxymethylbilane, to the macrocyclic uroporphyrinogen III.</text>
</comment>
<dbReference type="SUPFAM" id="SSF69618">
    <property type="entry name" value="HemD-like"/>
    <property type="match status" value="1"/>
</dbReference>